<dbReference type="RefSeq" id="WP_188917422.1">
    <property type="nucleotide sequence ID" value="NZ_BMPZ01000001.1"/>
</dbReference>
<reference evidence="1" key="1">
    <citation type="journal article" date="2014" name="Int. J. Syst. Evol. Microbiol.">
        <title>Complete genome sequence of Corynebacterium casei LMG S-19264T (=DSM 44701T), isolated from a smear-ripened cheese.</title>
        <authorList>
            <consortium name="US DOE Joint Genome Institute (JGI-PGF)"/>
            <person name="Walter F."/>
            <person name="Albersmeier A."/>
            <person name="Kalinowski J."/>
            <person name="Ruckert C."/>
        </authorList>
    </citation>
    <scope>NUCLEOTIDE SEQUENCE</scope>
    <source>
        <strain evidence="1">JCM 30804</strain>
    </source>
</reference>
<gene>
    <name evidence="1" type="ORF">GCM10009332_04600</name>
</gene>
<reference evidence="1" key="2">
    <citation type="submission" date="2020-09" db="EMBL/GenBank/DDBJ databases">
        <authorList>
            <person name="Sun Q."/>
            <person name="Ohkuma M."/>
        </authorList>
    </citation>
    <scope>NUCLEOTIDE SEQUENCE</scope>
    <source>
        <strain evidence="1">JCM 30804</strain>
    </source>
</reference>
<evidence type="ECO:0008006" key="3">
    <source>
        <dbReference type="Google" id="ProtNLM"/>
    </source>
</evidence>
<dbReference type="Proteomes" id="UP000613743">
    <property type="component" value="Unassembled WGS sequence"/>
</dbReference>
<dbReference type="PROSITE" id="PS51257">
    <property type="entry name" value="PROKAR_LIPOPROTEIN"/>
    <property type="match status" value="1"/>
</dbReference>
<sequence>MSIQKCTVFLIVPFAISGCLSSTESDNIDNNALWASIKIEDRNAGPTAKVTAELNVGGFSGTNVELSDGEKLEVTVNGETSELKHDTDFLDIDYQTHVQVTREVTLFTIDFYRNGEPDILGSNVELPLAFDIVEPEEEQRIFSDTPLSVQWNSALSDSEMKVNVSVSCGTSTGGTVALAKDFMTADDGNYNVNLNTAFLNEIQDLDREQSCDVEVELLRRSEGSLADGYGEGGEIVALRARKVDEITLVINN</sequence>
<dbReference type="AlphaFoldDB" id="A0A917N725"/>
<protein>
    <recommendedName>
        <fullName evidence="3">Lipoprotein</fullName>
    </recommendedName>
</protein>
<dbReference type="EMBL" id="BMPZ01000001">
    <property type="protein sequence ID" value="GGI70412.1"/>
    <property type="molecule type" value="Genomic_DNA"/>
</dbReference>
<name>A0A917N725_9GAMM</name>
<comment type="caution">
    <text evidence="1">The sequence shown here is derived from an EMBL/GenBank/DDBJ whole genome shotgun (WGS) entry which is preliminary data.</text>
</comment>
<keyword evidence="2" id="KW-1185">Reference proteome</keyword>
<proteinExistence type="predicted"/>
<evidence type="ECO:0000313" key="2">
    <source>
        <dbReference type="Proteomes" id="UP000613743"/>
    </source>
</evidence>
<evidence type="ECO:0000313" key="1">
    <source>
        <dbReference type="EMBL" id="GGI70412.1"/>
    </source>
</evidence>
<organism evidence="1 2">
    <name type="scientific">Shewanella gelidii</name>
    <dbReference type="NCBI Taxonomy" id="1642821"/>
    <lineage>
        <taxon>Bacteria</taxon>
        <taxon>Pseudomonadati</taxon>
        <taxon>Pseudomonadota</taxon>
        <taxon>Gammaproteobacteria</taxon>
        <taxon>Alteromonadales</taxon>
        <taxon>Shewanellaceae</taxon>
        <taxon>Shewanella</taxon>
    </lineage>
</organism>
<accession>A0A917N725</accession>